<accession>A0A1W1WTP1</accession>
<evidence type="ECO:0000256" key="1">
    <source>
        <dbReference type="SAM" id="Phobius"/>
    </source>
</evidence>
<sequence length="155" mass="18670">MQAFSYMQRSGDVKKSQLRIFIYLILLFVYEPLTTIFIYLPSLLGVVVWLLFQKRDAITWLFGIAYIYLYEIDHDFVRYTLFFNLFITLSLLQILYKYFVWNVMLKIASSAFFYIGIILIHIVLGYILQIIYPLDYWIVGYYMLLDILVLVIYEK</sequence>
<keyword evidence="1" id="KW-0812">Transmembrane</keyword>
<feature type="transmembrane region" description="Helical" evidence="1">
    <location>
        <begin position="76"/>
        <end position="99"/>
    </location>
</feature>
<gene>
    <name evidence="2" type="ORF">SAMN05660197_1376</name>
</gene>
<protein>
    <submittedName>
        <fullName evidence="2">Uncharacterized protein</fullName>
    </submittedName>
</protein>
<keyword evidence="3" id="KW-1185">Reference proteome</keyword>
<keyword evidence="1" id="KW-1133">Transmembrane helix</keyword>
<dbReference type="EMBL" id="FWWZ01000001">
    <property type="protein sequence ID" value="SMC09559.1"/>
    <property type="molecule type" value="Genomic_DNA"/>
</dbReference>
<keyword evidence="1" id="KW-0472">Membrane</keyword>
<feature type="transmembrane region" description="Helical" evidence="1">
    <location>
        <begin position="136"/>
        <end position="153"/>
    </location>
</feature>
<evidence type="ECO:0000313" key="3">
    <source>
        <dbReference type="Proteomes" id="UP000192602"/>
    </source>
</evidence>
<evidence type="ECO:0000313" key="2">
    <source>
        <dbReference type="EMBL" id="SMC09559.1"/>
    </source>
</evidence>
<dbReference type="AlphaFoldDB" id="A0A1W1WTP1"/>
<reference evidence="3" key="1">
    <citation type="submission" date="2017-04" db="EMBL/GenBank/DDBJ databases">
        <authorList>
            <person name="Varghese N."/>
            <person name="Submissions S."/>
        </authorList>
    </citation>
    <scope>NUCLEOTIDE SEQUENCE [LARGE SCALE GENOMIC DNA]</scope>
    <source>
        <strain evidence="3">DSM 16512</strain>
    </source>
</reference>
<feature type="transmembrane region" description="Helical" evidence="1">
    <location>
        <begin position="111"/>
        <end position="130"/>
    </location>
</feature>
<feature type="transmembrane region" description="Helical" evidence="1">
    <location>
        <begin position="21"/>
        <end position="52"/>
    </location>
</feature>
<organism evidence="2 3">
    <name type="scientific">Nitratiruptor tergarcus DSM 16512</name>
    <dbReference type="NCBI Taxonomy" id="1069081"/>
    <lineage>
        <taxon>Bacteria</taxon>
        <taxon>Pseudomonadati</taxon>
        <taxon>Campylobacterota</taxon>
        <taxon>Epsilonproteobacteria</taxon>
        <taxon>Nautiliales</taxon>
        <taxon>Nitratiruptoraceae</taxon>
        <taxon>Nitratiruptor</taxon>
    </lineage>
</organism>
<dbReference type="STRING" id="1069081.SAMN05660197_1376"/>
<proteinExistence type="predicted"/>
<name>A0A1W1WTP1_9BACT</name>
<dbReference type="Proteomes" id="UP000192602">
    <property type="component" value="Unassembled WGS sequence"/>
</dbReference>